<dbReference type="Pfam" id="PF00294">
    <property type="entry name" value="PfkB"/>
    <property type="match status" value="1"/>
</dbReference>
<keyword evidence="5" id="KW-0326">Glycosidase</keyword>
<dbReference type="InterPro" id="IPR022830">
    <property type="entry name" value="Indigdn_synthA-like"/>
</dbReference>
<reference evidence="7 8" key="1">
    <citation type="journal article" date="2018" name="Nat. Ecol. Evol.">
        <title>Genomic signatures of mitonuclear coevolution across populations of Tigriopus californicus.</title>
        <authorList>
            <person name="Barreto F.S."/>
            <person name="Watson E.T."/>
            <person name="Lima T.G."/>
            <person name="Willett C.S."/>
            <person name="Edmands S."/>
            <person name="Li W."/>
            <person name="Burton R.S."/>
        </authorList>
    </citation>
    <scope>NUCLEOTIDE SEQUENCE [LARGE SCALE GENOMIC DNA]</scope>
    <source>
        <strain evidence="7 8">San Diego</strain>
    </source>
</reference>
<evidence type="ECO:0000256" key="5">
    <source>
        <dbReference type="ARBA" id="ARBA00023295"/>
    </source>
</evidence>
<dbReference type="OrthoDB" id="198885at2759"/>
<gene>
    <name evidence="7" type="ORF">TCAL_04749</name>
</gene>
<dbReference type="Gene3D" id="3.40.1790.10">
    <property type="entry name" value="Indigoidine synthase domain"/>
    <property type="match status" value="1"/>
</dbReference>
<dbReference type="GO" id="GO:0046872">
    <property type="term" value="F:metal ion binding"/>
    <property type="evidence" value="ECO:0007669"/>
    <property type="project" value="UniProtKB-KW"/>
</dbReference>
<evidence type="ECO:0000256" key="4">
    <source>
        <dbReference type="ARBA" id="ARBA00023239"/>
    </source>
</evidence>
<protein>
    <recommendedName>
        <fullName evidence="6">Carbohydrate kinase PfkB domain-containing protein</fullName>
    </recommendedName>
</protein>
<comment type="caution">
    <text evidence="7">The sequence shown here is derived from an EMBL/GenBank/DDBJ whole genome shotgun (WGS) entry which is preliminary data.</text>
</comment>
<name>A0A553P3Y4_TIGCA</name>
<dbReference type="InterPro" id="IPR011611">
    <property type="entry name" value="PfkB_dom"/>
</dbReference>
<dbReference type="Gene3D" id="3.40.1190.20">
    <property type="match status" value="1"/>
</dbReference>
<sequence length="690" mass="74235">MYPRLLGREFLRFSPEVQRILHQCQSPWDLLASQIVLLESAILTHGMPYPTNLEMAHQVQNIIRDRGAVPATVGIISGKLHIGLTDHDLAWLARPDTAKVKVSRRDLPAVLARGGHGGTTVAGTLLAARQTPWGSLPLFVTGGIGGVHRAGQNSMDVSADLVEMGRSSTTVISAGIKSILDIGRTLEYLETQGVCVGTLGETDDFPAFFTRKSGFRSPVHVRDERDMARLMATHHSLNLDSGILMSVPIPAADEATDVEEAIQQALALADEKGITGREVTPFVLGKVNELSQGASLKANLALIKNNARVGADIAVELAQLVRSSIQPKSHHLQLDRDKASTAETIQLRPMVVGGSILDLVTHIRDPVVSMDGSTHLGTVDFGYGGVGRNLADALALFDLNPMFISAVGADDLGRNMIEHNEKLDKSRVAILSDHRTAMYNIVLDCDGAVRLGVGDMSIHTQVSPSLIQEQLPRLEQCSMLVLDGNLPQESVNYLLQLDNASNVPVFYEPTDVRKSDKFLKSGVPSAVTYFSPNLKELFSATGSAYSYDDLNDCNASLYKAVDACVDMLTLLQVIIVTMGDDGVLIVRRGSAHEPLPLRNDPGSKSRSEFTISATHYPVRKICDAVSCSGAGDCLSAAFITSILNHHSQGQAVAAGIQAAALSLGQDMSVPTMLSRDIIDWQSEAKGRPIL</sequence>
<dbReference type="HAMAP" id="MF_01876">
    <property type="entry name" value="PsiMP_glycosidase"/>
    <property type="match status" value="1"/>
</dbReference>
<keyword evidence="1" id="KW-0479">Metal-binding</keyword>
<feature type="domain" description="Carbohydrate kinase PfkB" evidence="6">
    <location>
        <begin position="373"/>
        <end position="665"/>
    </location>
</feature>
<keyword evidence="4" id="KW-0456">Lyase</keyword>
<dbReference type="AlphaFoldDB" id="A0A553P3Y4"/>
<dbReference type="GO" id="GO:0016798">
    <property type="term" value="F:hydrolase activity, acting on glycosyl bonds"/>
    <property type="evidence" value="ECO:0007669"/>
    <property type="project" value="UniProtKB-KW"/>
</dbReference>
<accession>A0A553P3Y4</accession>
<dbReference type="EMBL" id="VCGU01000008">
    <property type="protein sequence ID" value="TRY72383.1"/>
    <property type="molecule type" value="Genomic_DNA"/>
</dbReference>
<keyword evidence="2" id="KW-0378">Hydrolase</keyword>
<dbReference type="SUPFAM" id="SSF110581">
    <property type="entry name" value="Indigoidine synthase A-like"/>
    <property type="match status" value="1"/>
</dbReference>
<dbReference type="OMA" id="FNCIIAT"/>
<dbReference type="GO" id="GO:0005737">
    <property type="term" value="C:cytoplasm"/>
    <property type="evidence" value="ECO:0007669"/>
    <property type="project" value="TreeGrafter"/>
</dbReference>
<dbReference type="InterPro" id="IPR029056">
    <property type="entry name" value="Ribokinase-like"/>
</dbReference>
<keyword evidence="8" id="KW-1185">Reference proteome</keyword>
<dbReference type="SUPFAM" id="SSF53613">
    <property type="entry name" value="Ribokinase-like"/>
    <property type="match status" value="1"/>
</dbReference>
<keyword evidence="3" id="KW-0464">Manganese</keyword>
<evidence type="ECO:0000313" key="7">
    <source>
        <dbReference type="EMBL" id="TRY72383.1"/>
    </source>
</evidence>
<dbReference type="Pfam" id="PF04227">
    <property type="entry name" value="Indigoidine_A"/>
    <property type="match status" value="1"/>
</dbReference>
<proteinExistence type="inferred from homology"/>
<evidence type="ECO:0000313" key="8">
    <source>
        <dbReference type="Proteomes" id="UP000318571"/>
    </source>
</evidence>
<dbReference type="GO" id="GO:0004730">
    <property type="term" value="F:pseudouridylate synthase activity"/>
    <property type="evidence" value="ECO:0007669"/>
    <property type="project" value="InterPro"/>
</dbReference>
<evidence type="ECO:0000256" key="1">
    <source>
        <dbReference type="ARBA" id="ARBA00022723"/>
    </source>
</evidence>
<evidence type="ECO:0000256" key="3">
    <source>
        <dbReference type="ARBA" id="ARBA00023211"/>
    </source>
</evidence>
<evidence type="ECO:0000256" key="2">
    <source>
        <dbReference type="ARBA" id="ARBA00022801"/>
    </source>
</evidence>
<dbReference type="PANTHER" id="PTHR42909">
    <property type="entry name" value="ZGC:136858"/>
    <property type="match status" value="1"/>
</dbReference>
<dbReference type="Proteomes" id="UP000318571">
    <property type="component" value="Chromosome 7"/>
</dbReference>
<dbReference type="GO" id="GO:0006796">
    <property type="term" value="P:phosphate-containing compound metabolic process"/>
    <property type="evidence" value="ECO:0007669"/>
    <property type="project" value="UniProtKB-ARBA"/>
</dbReference>
<dbReference type="InterPro" id="IPR007342">
    <property type="entry name" value="PsuG"/>
</dbReference>
<evidence type="ECO:0000259" key="6">
    <source>
        <dbReference type="Pfam" id="PF00294"/>
    </source>
</evidence>
<dbReference type="PANTHER" id="PTHR42909:SF1">
    <property type="entry name" value="CARBOHYDRATE KINASE PFKB DOMAIN-CONTAINING PROTEIN"/>
    <property type="match status" value="1"/>
</dbReference>
<organism evidence="7 8">
    <name type="scientific">Tigriopus californicus</name>
    <name type="common">Marine copepod</name>
    <dbReference type="NCBI Taxonomy" id="6832"/>
    <lineage>
        <taxon>Eukaryota</taxon>
        <taxon>Metazoa</taxon>
        <taxon>Ecdysozoa</taxon>
        <taxon>Arthropoda</taxon>
        <taxon>Crustacea</taxon>
        <taxon>Multicrustacea</taxon>
        <taxon>Hexanauplia</taxon>
        <taxon>Copepoda</taxon>
        <taxon>Harpacticoida</taxon>
        <taxon>Harpacticidae</taxon>
        <taxon>Tigriopus</taxon>
    </lineage>
</organism>
<dbReference type="STRING" id="6832.A0A553P3Y4"/>